<feature type="transmembrane region" description="Helical" evidence="1">
    <location>
        <begin position="12"/>
        <end position="33"/>
    </location>
</feature>
<evidence type="ECO:0000313" key="4">
    <source>
        <dbReference type="Proteomes" id="UP001176468"/>
    </source>
</evidence>
<dbReference type="PANTHER" id="PTHR30590">
    <property type="entry name" value="INNER MEMBRANE PROTEIN"/>
    <property type="match status" value="1"/>
</dbReference>
<dbReference type="EMBL" id="JAUQSZ010000006">
    <property type="protein sequence ID" value="MDO7842797.1"/>
    <property type="molecule type" value="Genomic_DNA"/>
</dbReference>
<keyword evidence="1" id="KW-1133">Transmembrane helix</keyword>
<proteinExistence type="predicted"/>
<keyword evidence="1" id="KW-0812">Transmembrane</keyword>
<feature type="transmembrane region" description="Helical" evidence="1">
    <location>
        <begin position="105"/>
        <end position="124"/>
    </location>
</feature>
<reference evidence="3" key="1">
    <citation type="submission" date="2023-07" db="EMBL/GenBank/DDBJ databases">
        <authorList>
            <person name="Kim M.K."/>
        </authorList>
    </citation>
    <scope>NUCLEOTIDE SEQUENCE</scope>
    <source>
        <strain evidence="3">CA1-15</strain>
    </source>
</reference>
<dbReference type="InterPro" id="IPR007349">
    <property type="entry name" value="DUF418"/>
</dbReference>
<organism evidence="3 4">
    <name type="scientific">Sphingomonas immobilis</name>
    <dbReference type="NCBI Taxonomy" id="3063997"/>
    <lineage>
        <taxon>Bacteria</taxon>
        <taxon>Pseudomonadati</taxon>
        <taxon>Pseudomonadota</taxon>
        <taxon>Alphaproteobacteria</taxon>
        <taxon>Sphingomonadales</taxon>
        <taxon>Sphingomonadaceae</taxon>
        <taxon>Sphingomonas</taxon>
    </lineage>
</organism>
<feature type="transmembrane region" description="Helical" evidence="1">
    <location>
        <begin position="325"/>
        <end position="348"/>
    </location>
</feature>
<evidence type="ECO:0000313" key="3">
    <source>
        <dbReference type="EMBL" id="MDO7842797.1"/>
    </source>
</evidence>
<name>A0ABT9A253_9SPHN</name>
<feature type="domain" description="DUF418" evidence="2">
    <location>
        <begin position="270"/>
        <end position="428"/>
    </location>
</feature>
<feature type="transmembrane region" description="Helical" evidence="1">
    <location>
        <begin position="388"/>
        <end position="410"/>
    </location>
</feature>
<feature type="transmembrane region" description="Helical" evidence="1">
    <location>
        <begin position="252"/>
        <end position="273"/>
    </location>
</feature>
<feature type="transmembrane region" description="Helical" evidence="1">
    <location>
        <begin position="360"/>
        <end position="382"/>
    </location>
</feature>
<comment type="caution">
    <text evidence="3">The sequence shown here is derived from an EMBL/GenBank/DDBJ whole genome shotgun (WGS) entry which is preliminary data.</text>
</comment>
<dbReference type="InterPro" id="IPR052529">
    <property type="entry name" value="Bact_Transport_Assoc"/>
</dbReference>
<dbReference type="Proteomes" id="UP001176468">
    <property type="component" value="Unassembled WGS sequence"/>
</dbReference>
<accession>A0ABT9A253</accession>
<feature type="transmembrane region" description="Helical" evidence="1">
    <location>
        <begin position="285"/>
        <end position="305"/>
    </location>
</feature>
<feature type="transmembrane region" description="Helical" evidence="1">
    <location>
        <begin position="130"/>
        <end position="146"/>
    </location>
</feature>
<feature type="transmembrane region" description="Helical" evidence="1">
    <location>
        <begin position="151"/>
        <end position="171"/>
    </location>
</feature>
<sequence>MSDPATTTEPDGAPRIAVLDILRGVAILGILFMNFNDMGRSLWASSDDIRSLGWDAADRTIWFLREVLANGTARGMLEMLFGAGMVILTDKAMTTASFQKVMARYYWRNLILLLFGLVHLFVLLWPGDILHTYALAAMIAFLFSRLRAQDLFMFGLSLAAFTLVTGTSNYLGEAQYRADLTVVQAKQQSGAALGKEDRTLLAADADYRKRVIAADAAAKARIADEDRSRRGDSASWIMAQWRVALARETDPAAIGAIWEAAATMLIGAGLFRLGIVQGLRSRRFYWRLTLLAYAIGVTLRTTGAIETMHFDDAPKIGFAIGEVARLAMTLGHVGAVNLLLTTAFGARLLKPLAAAGRTALTLYILQSLIGLWLIFPPFALGLYGTLSWAPLMGMALVIDVLLLLAANLYLRYFDIAPVEWTWRSLVEGRALPWRKRAGVRREVGASRAA</sequence>
<protein>
    <submittedName>
        <fullName evidence="3">DUF418 domain-containing protein</fullName>
    </submittedName>
</protein>
<keyword evidence="4" id="KW-1185">Reference proteome</keyword>
<evidence type="ECO:0000256" key="1">
    <source>
        <dbReference type="SAM" id="Phobius"/>
    </source>
</evidence>
<dbReference type="PANTHER" id="PTHR30590:SF2">
    <property type="entry name" value="INNER MEMBRANE PROTEIN"/>
    <property type="match status" value="1"/>
</dbReference>
<evidence type="ECO:0000259" key="2">
    <source>
        <dbReference type="Pfam" id="PF04235"/>
    </source>
</evidence>
<dbReference type="RefSeq" id="WP_304561249.1">
    <property type="nucleotide sequence ID" value="NZ_JAUQSZ010000006.1"/>
</dbReference>
<gene>
    <name evidence="3" type="ORF">Q5H94_10695</name>
</gene>
<keyword evidence="1" id="KW-0472">Membrane</keyword>
<dbReference type="Pfam" id="PF04235">
    <property type="entry name" value="DUF418"/>
    <property type="match status" value="1"/>
</dbReference>